<feature type="compositionally biased region" description="Polar residues" evidence="1">
    <location>
        <begin position="87"/>
        <end position="97"/>
    </location>
</feature>
<evidence type="ECO:0000313" key="3">
    <source>
        <dbReference type="Proteomes" id="UP000019442"/>
    </source>
</evidence>
<proteinExistence type="predicted"/>
<name>W8KGI1_9GAMM</name>
<accession>W8KGI1</accession>
<reference evidence="3" key="2">
    <citation type="submission" date="2014-02" db="EMBL/GenBank/DDBJ databases">
        <title>Draft Genome Sequence of extremely halophilic bacteria Halorhodospira halochloris.</title>
        <authorList>
            <person name="Singh K.S."/>
        </authorList>
    </citation>
    <scope>NUCLEOTIDE SEQUENCE [LARGE SCALE GENOMIC DNA]</scope>
    <source>
        <strain evidence="3">A</strain>
    </source>
</reference>
<keyword evidence="3" id="KW-1185">Reference proteome</keyword>
<reference evidence="2 3" key="1">
    <citation type="journal article" date="2014" name="J Genomics">
        <title>Draft Genome Sequence of the Extremely Halophilic Phototrophic Purple Sulfur Bacterium Halorhodospira halochloris.</title>
        <authorList>
            <person name="Singh K.S."/>
            <person name="Kirksey J."/>
            <person name="Hoff W.D."/>
            <person name="Deole R."/>
        </authorList>
    </citation>
    <scope>NUCLEOTIDE SEQUENCE [LARGE SCALE GENOMIC DNA]</scope>
    <source>
        <strain evidence="2 3">A</strain>
    </source>
</reference>
<organism evidence="2 3">
    <name type="scientific">Ectothiorhodospira haloalkaliphila</name>
    <dbReference type="NCBI Taxonomy" id="421628"/>
    <lineage>
        <taxon>Bacteria</taxon>
        <taxon>Pseudomonadati</taxon>
        <taxon>Pseudomonadota</taxon>
        <taxon>Gammaproteobacteria</taxon>
        <taxon>Chromatiales</taxon>
        <taxon>Ectothiorhodospiraceae</taxon>
        <taxon>Ectothiorhodospira</taxon>
    </lineage>
</organism>
<dbReference type="KEGG" id="hhc:M911_06800"/>
<evidence type="ECO:0000256" key="1">
    <source>
        <dbReference type="SAM" id="MobiDB-lite"/>
    </source>
</evidence>
<protein>
    <submittedName>
        <fullName evidence="2">Uncharacterized protein</fullName>
    </submittedName>
</protein>
<dbReference type="AlphaFoldDB" id="W8KGI1"/>
<dbReference type="HOGENOM" id="CLU_1003867_0_0_6"/>
<dbReference type="Proteomes" id="UP000019442">
    <property type="component" value="Chromosome"/>
</dbReference>
<gene>
    <name evidence="2" type="ORF">M911_06800</name>
</gene>
<feature type="region of interest" description="Disordered" evidence="1">
    <location>
        <begin position="87"/>
        <end position="113"/>
    </location>
</feature>
<evidence type="ECO:0000313" key="2">
    <source>
        <dbReference type="EMBL" id="AHK78909.1"/>
    </source>
</evidence>
<dbReference type="EMBL" id="CP007268">
    <property type="protein sequence ID" value="AHK78909.1"/>
    <property type="molecule type" value="Genomic_DNA"/>
</dbReference>
<feature type="region of interest" description="Disordered" evidence="1">
    <location>
        <begin position="254"/>
        <end position="277"/>
    </location>
</feature>
<sequence>MYLLRYGAKDGAAVSIPITIHAAPVGKGSIDFFPAEGVTKNTLRHPGDCLVARVKSHQAGLVVSEYHPAQAEHAHPVNLHIDRVDTSENFGRTSPTSKEPEPVKPANVEGQPQPLPLKLLGHLEGRGDVTVTAPNWLGNPEGRARIEGFSIEWPDRPAEVDIAYTCYSSRAGQTPAIYSGGFAGSRAQASPITSLSLGLVGTEAQRYQLSGQVVFAGCPPLAIEPGKKLSGAKGTEQLVAMQVTLACKQGEVTVPRSPSPWNNPEVTQIFRAKQKPS</sequence>